<evidence type="ECO:0000256" key="1">
    <source>
        <dbReference type="SAM" id="MobiDB-lite"/>
    </source>
</evidence>
<feature type="compositionally biased region" description="Basic residues" evidence="1">
    <location>
        <begin position="240"/>
        <end position="250"/>
    </location>
</feature>
<accession>A0A2M6W2V9</accession>
<dbReference type="InterPro" id="IPR003497">
    <property type="entry name" value="BRO_N_domain"/>
</dbReference>
<feature type="region of interest" description="Disordered" evidence="1">
    <location>
        <begin position="238"/>
        <end position="283"/>
    </location>
</feature>
<dbReference type="Proteomes" id="UP000231183">
    <property type="component" value="Unassembled WGS sequence"/>
</dbReference>
<feature type="domain" description="Bro-N" evidence="2">
    <location>
        <begin position="14"/>
        <end position="116"/>
    </location>
</feature>
<proteinExistence type="predicted"/>
<protein>
    <recommendedName>
        <fullName evidence="2">Bro-N domain-containing protein</fullName>
    </recommendedName>
</protein>
<feature type="compositionally biased region" description="Basic residues" evidence="1">
    <location>
        <begin position="260"/>
        <end position="283"/>
    </location>
</feature>
<evidence type="ECO:0000313" key="4">
    <source>
        <dbReference type="Proteomes" id="UP000231183"/>
    </source>
</evidence>
<sequence>MKKNKQIAIFESQPVRRVWNEKEEKWYFSVVDIIAILTDQSDYQLARNYWKVLKNRLNKEGSETVTKCNQLKFIAEDGKMRETDAADTETLLRLIQSVPSKKAEPIKLWLARVGYERIEEMNDPEKALNRSRDYWQKMGRDPKWIQQRMMGQEIRNKLTDYWQDNEVREKEEYAILTNIIHQEWSDLSIKEHKNLKELKRENLRDHMTDAELVFTALAELSTRQIAETMKTKGLEENKIPAKKGGRVAKNARRELEQKTGKKVVSRKNFKQLPNKKKLTTKWQ</sequence>
<dbReference type="Pfam" id="PF02498">
    <property type="entry name" value="Bro-N"/>
    <property type="match status" value="1"/>
</dbReference>
<dbReference type="EMBL" id="PFBX01000051">
    <property type="protein sequence ID" value="PIT87122.1"/>
    <property type="molecule type" value="Genomic_DNA"/>
</dbReference>
<name>A0A2M6W2V9_9BACT</name>
<dbReference type="AlphaFoldDB" id="A0A2M6W2V9"/>
<reference evidence="4" key="1">
    <citation type="submission" date="2017-09" db="EMBL/GenBank/DDBJ databases">
        <title>Depth-based differentiation of microbial function through sediment-hosted aquifers and enrichment of novel symbionts in the deep terrestrial subsurface.</title>
        <authorList>
            <person name="Probst A.J."/>
            <person name="Ladd B."/>
            <person name="Jarett J.K."/>
            <person name="Geller-Mcgrath D.E."/>
            <person name="Sieber C.M.K."/>
            <person name="Emerson J.B."/>
            <person name="Anantharaman K."/>
            <person name="Thomas B.C."/>
            <person name="Malmstrom R."/>
            <person name="Stieglmeier M."/>
            <person name="Klingl A."/>
            <person name="Woyke T."/>
            <person name="Ryan C.M."/>
            <person name="Banfield J.F."/>
        </authorList>
    </citation>
    <scope>NUCLEOTIDE SEQUENCE [LARGE SCALE GENOMIC DNA]</scope>
</reference>
<evidence type="ECO:0000259" key="2">
    <source>
        <dbReference type="SMART" id="SM01040"/>
    </source>
</evidence>
<dbReference type="SMART" id="SM01040">
    <property type="entry name" value="Bro-N"/>
    <property type="match status" value="1"/>
</dbReference>
<evidence type="ECO:0000313" key="3">
    <source>
        <dbReference type="EMBL" id="PIT87122.1"/>
    </source>
</evidence>
<comment type="caution">
    <text evidence="3">The sequence shown here is derived from an EMBL/GenBank/DDBJ whole genome shotgun (WGS) entry which is preliminary data.</text>
</comment>
<gene>
    <name evidence="3" type="ORF">COU31_04555</name>
</gene>
<organism evidence="3 4">
    <name type="scientific">Candidatus Magasanikbacteria bacterium CG10_big_fil_rev_8_21_14_0_10_40_10</name>
    <dbReference type="NCBI Taxonomy" id="1974648"/>
    <lineage>
        <taxon>Bacteria</taxon>
        <taxon>Candidatus Magasanikiibacteriota</taxon>
    </lineage>
</organism>